<comment type="caution">
    <text evidence="1">The sequence shown here is derived from an EMBL/GenBank/DDBJ whole genome shotgun (WGS) entry which is preliminary data.</text>
</comment>
<organism evidence="1 2">
    <name type="scientific">Sphaerodactylus townsendi</name>
    <dbReference type="NCBI Taxonomy" id="933632"/>
    <lineage>
        <taxon>Eukaryota</taxon>
        <taxon>Metazoa</taxon>
        <taxon>Chordata</taxon>
        <taxon>Craniata</taxon>
        <taxon>Vertebrata</taxon>
        <taxon>Euteleostomi</taxon>
        <taxon>Lepidosauria</taxon>
        <taxon>Squamata</taxon>
        <taxon>Bifurcata</taxon>
        <taxon>Gekkota</taxon>
        <taxon>Sphaerodactylidae</taxon>
        <taxon>Sphaerodactylus</taxon>
    </lineage>
</organism>
<sequence length="391" mass="43807">MMGHQGSALDHNLLNHTGPTDLDVAMFHRDAGPDQDSDSDSDLSLDEERSLSIPSSESEENVHLRGRFQRQFKRAAHSERLLTNPSNTTPKDVDGNDLMSYWPALGECEVHPCSLQKWGSERKLGFDVNKDAANNNQPDLALTSGDENSLTQTQRQRKGILKNRLQYPPALQGLSSMGRMTNELSWYKTSTLGHRAVPAASYGRIYSGAGSLSQPASRYSSREQLDMLMRRQMSREQLSRNNSGECLEPVTCRHGSREQLNTILNRPGSREHLDTILSRHGSREHLTSIPSRHGSREDLGEVVTGHDQRIHGNTLPRRQGSRDHLDTLPCRFGSREQLDCGGAHSLSPTDYIHTFCGTDILHTLHAVPFTTSICYISQYFRAVARLRSNKK</sequence>
<dbReference type="Proteomes" id="UP000827872">
    <property type="component" value="Linkage Group LG03"/>
</dbReference>
<evidence type="ECO:0000313" key="2">
    <source>
        <dbReference type="Proteomes" id="UP000827872"/>
    </source>
</evidence>
<evidence type="ECO:0000313" key="1">
    <source>
        <dbReference type="EMBL" id="KAH7991991.1"/>
    </source>
</evidence>
<name>A0ACB8EIG1_9SAUR</name>
<reference evidence="1" key="1">
    <citation type="submission" date="2021-08" db="EMBL/GenBank/DDBJ databases">
        <title>The first chromosome-level gecko genome reveals the dynamic sex chromosomes of Neotropical dwarf geckos (Sphaerodactylidae: Sphaerodactylus).</title>
        <authorList>
            <person name="Pinto B.J."/>
            <person name="Keating S.E."/>
            <person name="Gamble T."/>
        </authorList>
    </citation>
    <scope>NUCLEOTIDE SEQUENCE</scope>
    <source>
        <strain evidence="1">TG3544</strain>
    </source>
</reference>
<accession>A0ACB8EIG1</accession>
<protein>
    <submittedName>
        <fullName evidence="1">Uncharacterized protein</fullName>
    </submittedName>
</protein>
<dbReference type="EMBL" id="CM037616">
    <property type="protein sequence ID" value="KAH7991991.1"/>
    <property type="molecule type" value="Genomic_DNA"/>
</dbReference>
<gene>
    <name evidence="1" type="ORF">K3G42_017935</name>
</gene>
<keyword evidence="2" id="KW-1185">Reference proteome</keyword>
<proteinExistence type="predicted"/>